<evidence type="ECO:0000313" key="2">
    <source>
        <dbReference type="Proteomes" id="UP001165143"/>
    </source>
</evidence>
<dbReference type="Pfam" id="PF19739">
    <property type="entry name" value="DUF6228"/>
    <property type="match status" value="1"/>
</dbReference>
<dbReference type="InterPro" id="IPR046196">
    <property type="entry name" value="DUF6228"/>
</dbReference>
<reference evidence="1" key="1">
    <citation type="submission" date="2023-02" db="EMBL/GenBank/DDBJ databases">
        <title>Kitasatospora phosalacinea NBRC 14362.</title>
        <authorList>
            <person name="Ichikawa N."/>
            <person name="Sato H."/>
            <person name="Tonouchi N."/>
        </authorList>
    </citation>
    <scope>NUCLEOTIDE SEQUENCE</scope>
    <source>
        <strain evidence="1">NBRC 14362</strain>
    </source>
</reference>
<sequence>MSGAIRTSGVEVRCGRDRAVGVRLTGRQEEGGVVRFAAELRAPGLTARLAEVVGLGPGGGLAGFLAGLAADFRGWGASGPGATPTVTWRCAPRSAPAATSA</sequence>
<dbReference type="RefSeq" id="WP_267884988.1">
    <property type="nucleotide sequence ID" value="NZ_BSRX01000012.1"/>
</dbReference>
<dbReference type="AlphaFoldDB" id="A0A9W6UN53"/>
<gene>
    <name evidence="1" type="ORF">Kpho01_24900</name>
</gene>
<protein>
    <submittedName>
        <fullName evidence="1">Uncharacterized protein</fullName>
    </submittedName>
</protein>
<proteinExistence type="predicted"/>
<organism evidence="1 2">
    <name type="scientific">Kitasatospora phosalacinea</name>
    <dbReference type="NCBI Taxonomy" id="2065"/>
    <lineage>
        <taxon>Bacteria</taxon>
        <taxon>Bacillati</taxon>
        <taxon>Actinomycetota</taxon>
        <taxon>Actinomycetes</taxon>
        <taxon>Kitasatosporales</taxon>
        <taxon>Streptomycetaceae</taxon>
        <taxon>Kitasatospora</taxon>
    </lineage>
</organism>
<comment type="caution">
    <text evidence="1">The sequence shown here is derived from an EMBL/GenBank/DDBJ whole genome shotgun (WGS) entry which is preliminary data.</text>
</comment>
<accession>A0A9W6UN53</accession>
<dbReference type="EMBL" id="BSRX01000012">
    <property type="protein sequence ID" value="GLW54479.1"/>
    <property type="molecule type" value="Genomic_DNA"/>
</dbReference>
<dbReference type="Proteomes" id="UP001165143">
    <property type="component" value="Unassembled WGS sequence"/>
</dbReference>
<name>A0A9W6UN53_9ACTN</name>
<evidence type="ECO:0000313" key="1">
    <source>
        <dbReference type="EMBL" id="GLW54479.1"/>
    </source>
</evidence>